<dbReference type="PROSITE" id="PS51257">
    <property type="entry name" value="PROKAR_LIPOPROTEIN"/>
    <property type="match status" value="1"/>
</dbReference>
<protein>
    <submittedName>
        <fullName evidence="3">Beta-lactamase family protein</fullName>
    </submittedName>
</protein>
<feature type="domain" description="Beta-lactamase-related" evidence="2">
    <location>
        <begin position="64"/>
        <end position="379"/>
    </location>
</feature>
<organism evidence="3 4">
    <name type="scientific">Arthrobacter caoxuetaonis</name>
    <dbReference type="NCBI Taxonomy" id="2886935"/>
    <lineage>
        <taxon>Bacteria</taxon>
        <taxon>Bacillati</taxon>
        <taxon>Actinomycetota</taxon>
        <taxon>Actinomycetes</taxon>
        <taxon>Micrococcales</taxon>
        <taxon>Micrococcaceae</taxon>
        <taxon>Arthrobacter</taxon>
    </lineage>
</organism>
<evidence type="ECO:0000259" key="2">
    <source>
        <dbReference type="Pfam" id="PF00144"/>
    </source>
</evidence>
<dbReference type="Gene3D" id="3.40.710.10">
    <property type="entry name" value="DD-peptidase/beta-lactamase superfamily"/>
    <property type="match status" value="1"/>
</dbReference>
<keyword evidence="1" id="KW-0732">Signal</keyword>
<feature type="signal peptide" evidence="1">
    <location>
        <begin position="1"/>
        <end position="32"/>
    </location>
</feature>
<evidence type="ECO:0000313" key="4">
    <source>
        <dbReference type="Proteomes" id="UP001139158"/>
    </source>
</evidence>
<gene>
    <name evidence="3" type="ORF">LJ757_14380</name>
</gene>
<dbReference type="InterPro" id="IPR012338">
    <property type="entry name" value="Beta-lactam/transpept-like"/>
</dbReference>
<feature type="chain" id="PRO_5040984336" evidence="1">
    <location>
        <begin position="33"/>
        <end position="395"/>
    </location>
</feature>
<dbReference type="InterPro" id="IPR050491">
    <property type="entry name" value="AmpC-like"/>
</dbReference>
<dbReference type="Proteomes" id="UP001139158">
    <property type="component" value="Unassembled WGS sequence"/>
</dbReference>
<name>A0A9X1MGV3_9MICC</name>
<evidence type="ECO:0000313" key="3">
    <source>
        <dbReference type="EMBL" id="MCC3298980.1"/>
    </source>
</evidence>
<proteinExistence type="predicted"/>
<dbReference type="PANTHER" id="PTHR46825:SF7">
    <property type="entry name" value="D-ALANYL-D-ALANINE CARBOXYPEPTIDASE"/>
    <property type="match status" value="1"/>
</dbReference>
<dbReference type="SUPFAM" id="SSF56601">
    <property type="entry name" value="beta-lactamase/transpeptidase-like"/>
    <property type="match status" value="1"/>
</dbReference>
<keyword evidence="4" id="KW-1185">Reference proteome</keyword>
<dbReference type="AlphaFoldDB" id="A0A9X1MGV3"/>
<dbReference type="RefSeq" id="WP_227896875.1">
    <property type="nucleotide sequence ID" value="NZ_CP099466.1"/>
</dbReference>
<reference evidence="3" key="1">
    <citation type="submission" date="2021-10" db="EMBL/GenBank/DDBJ databases">
        <title>Novel species in genus Arthrobacter.</title>
        <authorList>
            <person name="Liu Y."/>
        </authorList>
    </citation>
    <scope>NUCLEOTIDE SEQUENCE</scope>
    <source>
        <strain evidence="3">Zg-Y453</strain>
    </source>
</reference>
<dbReference type="PANTHER" id="PTHR46825">
    <property type="entry name" value="D-ALANYL-D-ALANINE-CARBOXYPEPTIDASE/ENDOPEPTIDASE AMPH"/>
    <property type="match status" value="1"/>
</dbReference>
<dbReference type="Pfam" id="PF00144">
    <property type="entry name" value="Beta-lactamase"/>
    <property type="match status" value="1"/>
</dbReference>
<comment type="caution">
    <text evidence="3">The sequence shown here is derived from an EMBL/GenBank/DDBJ whole genome shotgun (WGS) entry which is preliminary data.</text>
</comment>
<dbReference type="InterPro" id="IPR001466">
    <property type="entry name" value="Beta-lactam-related"/>
</dbReference>
<dbReference type="EMBL" id="JAJFZV010000015">
    <property type="protein sequence ID" value="MCC3298980.1"/>
    <property type="molecule type" value="Genomic_DNA"/>
</dbReference>
<sequence length="395" mass="41339">MGRNCVFARSVRLAAASVAAALLVVSCSPPDAARDSVTSPFSSPSPGVSAQDELPDKMQSALQDQLAQVMQRYGVPGAAAGVWVPGEGTWQAASGTADVAGAVPVSPGMAWPLRSITKSYTVTLLLQLADQGLVDLDDAAGQYVDGVTNGDRITLRQLAAMSSGNADYTGAEFADEYGQDPARIFTLAELNGFVLGEPAQFEPGTQRVYTNANTNLIGAVIEKVTGQPYSEVLSEHVLEPLQLSGTTYLTDAADWGQPHPTGYIAQDGVPEPQVENPSIFAAAGSLFSTLEDTRVWAEALATGALLDADTQEERLAGAPLKTGPPYDQYALGIGETRGWWGHNGEGIGFTSAAFHDPASGATIVAFMNESNVPGAHPADEAFRSFAEVLADYRTG</sequence>
<accession>A0A9X1MGV3</accession>
<evidence type="ECO:0000256" key="1">
    <source>
        <dbReference type="SAM" id="SignalP"/>
    </source>
</evidence>